<evidence type="ECO:0000313" key="2">
    <source>
        <dbReference type="EMBL" id="KAJ4348621.1"/>
    </source>
</evidence>
<keyword evidence="3" id="KW-1185">Reference proteome</keyword>
<dbReference type="Pfam" id="PF20237">
    <property type="entry name" value="DUF6594"/>
    <property type="match status" value="1"/>
</dbReference>
<dbReference type="InterPro" id="IPR046529">
    <property type="entry name" value="DUF6594"/>
</dbReference>
<dbReference type="RefSeq" id="XP_056068009.1">
    <property type="nucleotide sequence ID" value="XM_056218744.1"/>
</dbReference>
<accession>A0A9W8XG59</accession>
<dbReference type="AlphaFoldDB" id="A0A9W8XG59"/>
<evidence type="ECO:0000313" key="3">
    <source>
        <dbReference type="Proteomes" id="UP001140513"/>
    </source>
</evidence>
<proteinExistence type="predicted"/>
<gene>
    <name evidence="2" type="ORF">N0V89_009999</name>
</gene>
<evidence type="ECO:0000259" key="1">
    <source>
        <dbReference type="Pfam" id="PF20237"/>
    </source>
</evidence>
<name>A0A9W8XG59_9PLEO</name>
<dbReference type="PANTHER" id="PTHR34502">
    <property type="entry name" value="DUF6594 DOMAIN-CONTAINING PROTEIN-RELATED"/>
    <property type="match status" value="1"/>
</dbReference>
<feature type="domain" description="DUF6594" evidence="1">
    <location>
        <begin position="17"/>
        <end position="136"/>
    </location>
</feature>
<comment type="caution">
    <text evidence="2">The sequence shown here is derived from an EMBL/GenBank/DDBJ whole genome shotgun (WGS) entry which is preliminary data.</text>
</comment>
<dbReference type="PANTHER" id="PTHR34502:SF5">
    <property type="entry name" value="DUF6594 DOMAIN-CONTAINING PROTEIN"/>
    <property type="match status" value="1"/>
</dbReference>
<dbReference type="EMBL" id="JAPEUX010000007">
    <property type="protein sequence ID" value="KAJ4348621.1"/>
    <property type="molecule type" value="Genomic_DNA"/>
</dbReference>
<dbReference type="OrthoDB" id="3533814at2759"/>
<protein>
    <recommendedName>
        <fullName evidence="1">DUF6594 domain-containing protein</fullName>
    </recommendedName>
</protein>
<organism evidence="2 3">
    <name type="scientific">Didymosphaeria variabile</name>
    <dbReference type="NCBI Taxonomy" id="1932322"/>
    <lineage>
        <taxon>Eukaryota</taxon>
        <taxon>Fungi</taxon>
        <taxon>Dikarya</taxon>
        <taxon>Ascomycota</taxon>
        <taxon>Pezizomycotina</taxon>
        <taxon>Dothideomycetes</taxon>
        <taxon>Pleosporomycetidae</taxon>
        <taxon>Pleosporales</taxon>
        <taxon>Massarineae</taxon>
        <taxon>Didymosphaeriaceae</taxon>
        <taxon>Didymosphaeria</taxon>
    </lineage>
</organism>
<dbReference type="Proteomes" id="UP001140513">
    <property type="component" value="Unassembled WGS sequence"/>
</dbReference>
<dbReference type="GeneID" id="80913529"/>
<sequence>MSEPGRVQDPDRLDGIPLLSTFMAADEDAAIFRSFTRLGMRNLLHLQSRLNELEAKLDTMDMEDTQGPDLHMYLRRGAKAYDSIRDAAAQYEAWLKGRGEGISGTFPLEMMFPKHCYERVKVHEEIDTILHQYRTTIITSITLPS</sequence>
<reference evidence="2" key="1">
    <citation type="submission" date="2022-10" db="EMBL/GenBank/DDBJ databases">
        <title>Tapping the CABI collections for fungal endophytes: first genome assemblies for Collariella, Neodidymelliopsis, Ascochyta clinopodiicola, Didymella pomorum, Didymosphaeria variabile, Neocosmospora piperis and Neocucurbitaria cava.</title>
        <authorList>
            <person name="Hill R."/>
        </authorList>
    </citation>
    <scope>NUCLEOTIDE SEQUENCE</scope>
    <source>
        <strain evidence="2">IMI 356815</strain>
    </source>
</reference>